<accession>A0ABD0VV85</accession>
<feature type="region of interest" description="Disordered" evidence="1">
    <location>
        <begin position="237"/>
        <end position="259"/>
    </location>
</feature>
<sequence length="379" mass="43580">MQAREALSIAFSLWVSLARLVALWKSPSLLWVGRTWQTVRLTLKMLGNATIRVLCEEVLKVAIISCCWFDSCGLLHHFPAFLKSTPHPWTWLKLAPLLICWNCKGWKPKETREKSEIALTSSTTSRSSVGPPNEARSYAGPPPNISIDLFDDDELNIDEADLSKIEINKDFAKRFEYNKKHEALQKCRELKKRGIITDSDESSDESSDDEEVKDDFQFYDALVKVKKNDPTIMQMDAKLFSSSSEDEEEEAEEKKSKTTKKVKPLYLKDVMARQLMEEGTKFEEEPLQKNPKVEGLKDFLQAEKEAFGSDDDHDVIIEQKEGARKDIDNDEEVKRIHKVDEFYGEDGDLNEDKMFLKNYCLNTMWVEDDKRTCDDIGVS</sequence>
<comment type="caution">
    <text evidence="2">The sequence shown here is derived from an EMBL/GenBank/DDBJ whole genome shotgun (WGS) entry which is preliminary data.</text>
</comment>
<feature type="region of interest" description="Disordered" evidence="1">
    <location>
        <begin position="114"/>
        <end position="143"/>
    </location>
</feature>
<dbReference type="Proteomes" id="UP001552299">
    <property type="component" value="Unassembled WGS sequence"/>
</dbReference>
<evidence type="ECO:0000313" key="3">
    <source>
        <dbReference type="Proteomes" id="UP001552299"/>
    </source>
</evidence>
<gene>
    <name evidence="2" type="ORF">M5K25_000296</name>
</gene>
<dbReference type="PANTHER" id="PTHR14490:SF5">
    <property type="entry name" value="PROTEIN KRI1 HOMOLOG"/>
    <property type="match status" value="1"/>
</dbReference>
<evidence type="ECO:0000256" key="1">
    <source>
        <dbReference type="SAM" id="MobiDB-lite"/>
    </source>
</evidence>
<keyword evidence="3" id="KW-1185">Reference proteome</keyword>
<dbReference type="AlphaFoldDB" id="A0ABD0VV85"/>
<evidence type="ECO:0000313" key="2">
    <source>
        <dbReference type="EMBL" id="KAL0928415.1"/>
    </source>
</evidence>
<name>A0ABD0VV85_DENTH</name>
<dbReference type="EMBL" id="JANQDX010000001">
    <property type="protein sequence ID" value="KAL0928415.1"/>
    <property type="molecule type" value="Genomic_DNA"/>
</dbReference>
<reference evidence="2 3" key="1">
    <citation type="journal article" date="2024" name="Plant Biotechnol. J.">
        <title>Dendrobium thyrsiflorum genome and its molecular insights into genes involved in important horticultural traits.</title>
        <authorList>
            <person name="Chen B."/>
            <person name="Wang J.Y."/>
            <person name="Zheng P.J."/>
            <person name="Li K.L."/>
            <person name="Liang Y.M."/>
            <person name="Chen X.F."/>
            <person name="Zhang C."/>
            <person name="Zhao X."/>
            <person name="He X."/>
            <person name="Zhang G.Q."/>
            <person name="Liu Z.J."/>
            <person name="Xu Q."/>
        </authorList>
    </citation>
    <scope>NUCLEOTIDE SEQUENCE [LARGE SCALE GENOMIC DNA]</scope>
    <source>
        <strain evidence="2">GZMU011</strain>
    </source>
</reference>
<dbReference type="PANTHER" id="PTHR14490">
    <property type="entry name" value="ZINC FINGER, ZZ TYPE"/>
    <property type="match status" value="1"/>
</dbReference>
<protein>
    <submittedName>
        <fullName evidence="2">Uncharacterized protein</fullName>
    </submittedName>
</protein>
<feature type="compositionally biased region" description="Polar residues" evidence="1">
    <location>
        <begin position="118"/>
        <end position="130"/>
    </location>
</feature>
<proteinExistence type="predicted"/>
<dbReference type="InterPro" id="IPR018034">
    <property type="entry name" value="Kri1"/>
</dbReference>
<organism evidence="2 3">
    <name type="scientific">Dendrobium thyrsiflorum</name>
    <name type="common">Pinecone-like raceme dendrobium</name>
    <name type="synonym">Orchid</name>
    <dbReference type="NCBI Taxonomy" id="117978"/>
    <lineage>
        <taxon>Eukaryota</taxon>
        <taxon>Viridiplantae</taxon>
        <taxon>Streptophyta</taxon>
        <taxon>Embryophyta</taxon>
        <taxon>Tracheophyta</taxon>
        <taxon>Spermatophyta</taxon>
        <taxon>Magnoliopsida</taxon>
        <taxon>Liliopsida</taxon>
        <taxon>Asparagales</taxon>
        <taxon>Orchidaceae</taxon>
        <taxon>Epidendroideae</taxon>
        <taxon>Malaxideae</taxon>
        <taxon>Dendrobiinae</taxon>
        <taxon>Dendrobium</taxon>
    </lineage>
</organism>